<keyword evidence="2" id="KW-0614">Plasmid</keyword>
<dbReference type="Proteomes" id="UP000001953">
    <property type="component" value="Plasmid 1"/>
</dbReference>
<name>Q1QFY6_NITHX</name>
<feature type="compositionally biased region" description="Basic and acidic residues" evidence="1">
    <location>
        <begin position="95"/>
        <end position="117"/>
    </location>
</feature>
<sequence length="117" mass="13088">MPERNNPSPDALRQMVKNSDAFRENAQNCLHLAERGANEPTANRYRRMAQAWTDLATEQDWLDGHSGQTPTERASDLAEGTIDKLSEDGTSSADVNDRKSQLIDGPAEFRDTRVDKD</sequence>
<dbReference type="KEGG" id="nha:Nham_4251"/>
<dbReference type="HOGENOM" id="CLU_2082310_0_0_5"/>
<geneLocation type="plasmid" evidence="3">
    <name>pNITHX1</name>
</geneLocation>
<proteinExistence type="predicted"/>
<reference evidence="3" key="1">
    <citation type="submission" date="2006-03" db="EMBL/GenBank/DDBJ databases">
        <title>Complete sequence of plasmid 1 of Nitrobacter hamburgensis X14.</title>
        <authorList>
            <consortium name="US DOE Joint Genome Institute"/>
            <person name="Copeland A."/>
            <person name="Lucas S."/>
            <person name="Lapidus A."/>
            <person name="Barry K."/>
            <person name="Detter J.C."/>
            <person name="Glavina del Rio T."/>
            <person name="Hammon N."/>
            <person name="Israni S."/>
            <person name="Dalin E."/>
            <person name="Tice H."/>
            <person name="Pitluck S."/>
            <person name="Chain P."/>
            <person name="Malfatti S."/>
            <person name="Shin M."/>
            <person name="Vergez L."/>
            <person name="Schmutz J."/>
            <person name="Larimer F."/>
            <person name="Land M."/>
            <person name="Hauser L."/>
            <person name="Kyrpides N."/>
            <person name="Ivanova N."/>
            <person name="Ward B."/>
            <person name="Arp D."/>
            <person name="Klotz M."/>
            <person name="Stein L."/>
            <person name="O'Mullan G."/>
            <person name="Starkenburg S."/>
            <person name="Sayavedra L."/>
            <person name="Poret-Peterson A.T."/>
            <person name="Gentry M.E."/>
            <person name="Bruce D."/>
            <person name="Richardson P."/>
        </authorList>
    </citation>
    <scope>NUCLEOTIDE SEQUENCE [LARGE SCALE GENOMIC DNA]</scope>
    <source>
        <strain evidence="3">DSM 10229 / NCIMB 13809 / X14</strain>
        <plasmid evidence="3">Plasmid pNITHX1</plasmid>
    </source>
</reference>
<accession>Q1QFY6</accession>
<evidence type="ECO:0000313" key="2">
    <source>
        <dbReference type="EMBL" id="ABE64861.1"/>
    </source>
</evidence>
<feature type="compositionally biased region" description="Basic and acidic residues" evidence="1">
    <location>
        <begin position="73"/>
        <end position="87"/>
    </location>
</feature>
<feature type="region of interest" description="Disordered" evidence="1">
    <location>
        <begin position="1"/>
        <end position="20"/>
    </location>
</feature>
<evidence type="ECO:0000313" key="3">
    <source>
        <dbReference type="Proteomes" id="UP000001953"/>
    </source>
</evidence>
<keyword evidence="3" id="KW-1185">Reference proteome</keyword>
<protein>
    <submittedName>
        <fullName evidence="2">Uncharacterized protein</fullName>
    </submittedName>
</protein>
<dbReference type="AlphaFoldDB" id="Q1QFY6"/>
<dbReference type="OrthoDB" id="8244345at2"/>
<dbReference type="EMBL" id="CP000320">
    <property type="protein sequence ID" value="ABE64861.1"/>
    <property type="molecule type" value="Genomic_DNA"/>
</dbReference>
<gene>
    <name evidence="2" type="ordered locus">Nham_4251</name>
</gene>
<organism evidence="2 3">
    <name type="scientific">Nitrobacter hamburgensis (strain DSM 10229 / NCIMB 13809 / X14)</name>
    <dbReference type="NCBI Taxonomy" id="323097"/>
    <lineage>
        <taxon>Bacteria</taxon>
        <taxon>Pseudomonadati</taxon>
        <taxon>Pseudomonadota</taxon>
        <taxon>Alphaproteobacteria</taxon>
        <taxon>Hyphomicrobiales</taxon>
        <taxon>Nitrobacteraceae</taxon>
        <taxon>Nitrobacter</taxon>
    </lineage>
</organism>
<feature type="region of interest" description="Disordered" evidence="1">
    <location>
        <begin position="59"/>
        <end position="117"/>
    </location>
</feature>
<evidence type="ECO:0000256" key="1">
    <source>
        <dbReference type="SAM" id="MobiDB-lite"/>
    </source>
</evidence>